<evidence type="ECO:0000313" key="1">
    <source>
        <dbReference type="EMBL" id="ONI43732.1"/>
    </source>
</evidence>
<dbReference type="Proteomes" id="UP000188637">
    <property type="component" value="Unassembled WGS sequence"/>
</dbReference>
<comment type="caution">
    <text evidence="1">The sequence shown here is derived from an EMBL/GenBank/DDBJ whole genome shotgun (WGS) entry which is preliminary data.</text>
</comment>
<reference evidence="1" key="1">
    <citation type="submission" date="2016-08" db="EMBL/GenBank/DDBJ databases">
        <authorList>
            <person name="Ngugi D.K."/>
            <person name="Miyake S."/>
            <person name="Stingl U."/>
        </authorList>
    </citation>
    <scope>NUCLEOTIDE SEQUENCE</scope>
    <source>
        <strain evidence="1">SCG-D08WGA-EpuloA1</strain>
    </source>
</reference>
<gene>
    <name evidence="1" type="ORF">AN640_06175</name>
</gene>
<proteinExistence type="predicted"/>
<accession>A0ACC8XHM4</accession>
<dbReference type="EMBL" id="LJHD01000136">
    <property type="protein sequence ID" value="ONI43732.1"/>
    <property type="molecule type" value="Genomic_DNA"/>
</dbReference>
<sequence length="194" mass="22659">MPSNYFQPSIESNAQKLTKLLNEDIYTDLFNKLNNTTCVSYLKRDSHWNNYGAYLGFKEIIKDLGIKVENFEITEINKKREFNGDLDNMLYPDGSKYDEQIYYTFDNSFEFVSRFKSVDDIIIQTTSSHGEDSALVFRDSFGNALLDFFARQFETVEFSRAVPYQLEKAKDFDYVVLEIVERNLPNLLSPPILK</sequence>
<evidence type="ECO:0000313" key="2">
    <source>
        <dbReference type="Proteomes" id="UP000188637"/>
    </source>
</evidence>
<name>A0ACC8XHM4_9FIRM</name>
<protein>
    <submittedName>
        <fullName evidence="1">Uncharacterized protein</fullName>
    </submittedName>
</protein>
<organism evidence="1 2">
    <name type="scientific">Candidatus Epulonipiscium fishelsonii</name>
    <dbReference type="NCBI Taxonomy" id="77094"/>
    <lineage>
        <taxon>Bacteria</taxon>
        <taxon>Bacillati</taxon>
        <taxon>Bacillota</taxon>
        <taxon>Clostridia</taxon>
        <taxon>Lachnospirales</taxon>
        <taxon>Lachnospiraceae</taxon>
        <taxon>Candidatus Epulonipiscium</taxon>
    </lineage>
</organism>
<keyword evidence="2" id="KW-1185">Reference proteome</keyword>